<accession>A0A0V8QG56</accession>
<organism evidence="2 3">
    <name type="scientific">Acetivibrio ethanolgignens</name>
    <dbReference type="NCBI Taxonomy" id="290052"/>
    <lineage>
        <taxon>Bacteria</taxon>
        <taxon>Bacillati</taxon>
        <taxon>Bacillota</taxon>
        <taxon>Clostridia</taxon>
        <taxon>Eubacteriales</taxon>
        <taxon>Oscillospiraceae</taxon>
        <taxon>Acetivibrio</taxon>
    </lineage>
</organism>
<gene>
    <name evidence="2" type="ORF">ASU35_08525</name>
</gene>
<evidence type="ECO:0000256" key="1">
    <source>
        <dbReference type="SAM" id="Coils"/>
    </source>
</evidence>
<dbReference type="OrthoDB" id="1727081at2"/>
<dbReference type="Proteomes" id="UP000054874">
    <property type="component" value="Unassembled WGS sequence"/>
</dbReference>
<protein>
    <submittedName>
        <fullName evidence="2">Uncharacterized protein</fullName>
    </submittedName>
</protein>
<comment type="caution">
    <text evidence="2">The sequence shown here is derived from an EMBL/GenBank/DDBJ whole genome shotgun (WGS) entry which is preliminary data.</text>
</comment>
<evidence type="ECO:0000313" key="3">
    <source>
        <dbReference type="Proteomes" id="UP000054874"/>
    </source>
</evidence>
<dbReference type="RefSeq" id="WP_058352251.1">
    <property type="nucleotide sequence ID" value="NZ_CABMMD010000113.1"/>
</dbReference>
<dbReference type="EMBL" id="LNAM01000113">
    <property type="protein sequence ID" value="KSV59543.1"/>
    <property type="molecule type" value="Genomic_DNA"/>
</dbReference>
<feature type="coiled-coil region" evidence="1">
    <location>
        <begin position="341"/>
        <end position="368"/>
    </location>
</feature>
<proteinExistence type="predicted"/>
<evidence type="ECO:0000313" key="2">
    <source>
        <dbReference type="EMBL" id="KSV59543.1"/>
    </source>
</evidence>
<keyword evidence="1" id="KW-0175">Coiled coil</keyword>
<dbReference type="AlphaFoldDB" id="A0A0V8QG56"/>
<name>A0A0V8QG56_9FIRM</name>
<keyword evidence="3" id="KW-1185">Reference proteome</keyword>
<sequence>MKGLKKEELARCYYEKMLLFGAMEYYNLKETQAAGAFMETIDRAVEALVDKRVAVSDITEELSKARQELEDRVDVLTACVDQLEIYQYALNRIELRFAEKIEQLDEEAFIQKTMEYIFSSRDNMIINELIKEVISQLPVRMTKGKYFERIRDGLSIYKGADKSSLDSMLYMLRTSSMLYHPKKEGTFYTEYTDTARKVGSLDFTAMTKEEHGQAEALLEKTGDALMQEMDRCMLFAEAVNHIYAVFLLKGMEAGKGWMKPEIERLLTASQKNCFEEAQKELVALEGCQERLLSEEGCLEGGLFAADLEEEGVRELMMVQALGTDSLFMNFDFESQEITVDSALAMEEADKLTEELKELFSKNSMLINRAIMANTLSKLPVFFESSKEVMEYIQNSLEQCHDTAEKTMSMKLIYHIMEG</sequence>
<reference evidence="2 3" key="1">
    <citation type="submission" date="2015-11" db="EMBL/GenBank/DDBJ databases">
        <title>Butyribacter intestini gen. nov., sp. nov., a butyric acid-producing bacterium of the family Lachnospiraceae isolated from the human faeces.</title>
        <authorList>
            <person name="Zou Y."/>
            <person name="Xue W."/>
            <person name="Luo G."/>
            <person name="Lv M."/>
        </authorList>
    </citation>
    <scope>NUCLEOTIDE SEQUENCE [LARGE SCALE GENOMIC DNA]</scope>
    <source>
        <strain evidence="2 3">ACET-33324</strain>
    </source>
</reference>
<dbReference type="STRING" id="290052.ASU35_08525"/>